<dbReference type="GO" id="GO:0004338">
    <property type="term" value="F:glucan exo-1,3-beta-glucosidase activity"/>
    <property type="evidence" value="ECO:0007669"/>
    <property type="project" value="TreeGrafter"/>
</dbReference>
<reference evidence="8 9" key="1">
    <citation type="journal article" date="2023" name="Elife">
        <title>Identification of key yeast species and microbe-microbe interactions impacting larval growth of Drosophila in the wild.</title>
        <authorList>
            <person name="Mure A."/>
            <person name="Sugiura Y."/>
            <person name="Maeda R."/>
            <person name="Honda K."/>
            <person name="Sakurai N."/>
            <person name="Takahashi Y."/>
            <person name="Watada M."/>
            <person name="Katoh T."/>
            <person name="Gotoh A."/>
            <person name="Gotoh Y."/>
            <person name="Taniguchi I."/>
            <person name="Nakamura K."/>
            <person name="Hayashi T."/>
            <person name="Katayama T."/>
            <person name="Uemura T."/>
            <person name="Hattori Y."/>
        </authorList>
    </citation>
    <scope>NUCLEOTIDE SEQUENCE [LARGE SCALE GENOMIC DNA]</scope>
    <source>
        <strain evidence="8 9">PK-24</strain>
    </source>
</reference>
<dbReference type="Proteomes" id="UP001378960">
    <property type="component" value="Unassembled WGS sequence"/>
</dbReference>
<dbReference type="Gene3D" id="3.20.20.80">
    <property type="entry name" value="Glycosidases"/>
    <property type="match status" value="1"/>
</dbReference>
<dbReference type="InterPro" id="IPR017853">
    <property type="entry name" value="GH"/>
</dbReference>
<dbReference type="SUPFAM" id="SSF51445">
    <property type="entry name" value="(Trans)glycosidases"/>
    <property type="match status" value="1"/>
</dbReference>
<keyword evidence="2 5" id="KW-0378">Hydrolase</keyword>
<comment type="similarity">
    <text evidence="1 5">Belongs to the glycosyl hydrolase 5 (cellulase A) family.</text>
</comment>
<dbReference type="InterPro" id="IPR050386">
    <property type="entry name" value="Glycosyl_hydrolase_5"/>
</dbReference>
<dbReference type="GO" id="GO:0009251">
    <property type="term" value="P:glucan catabolic process"/>
    <property type="evidence" value="ECO:0007669"/>
    <property type="project" value="TreeGrafter"/>
</dbReference>
<evidence type="ECO:0000259" key="7">
    <source>
        <dbReference type="Pfam" id="PF00150"/>
    </source>
</evidence>
<dbReference type="GO" id="GO:0009986">
    <property type="term" value="C:cell surface"/>
    <property type="evidence" value="ECO:0007669"/>
    <property type="project" value="TreeGrafter"/>
</dbReference>
<sequence>MLEFYNNKSDQFQFEFHNRNPVGYAQYSNTTTLGLEDLEREDDDEGHKDDFSYLNKGLNDTFEFHFQDSEVEDDENDEYYDMDTNVDIDDEDDEAYDEYGKLFADDDNDEDEDEEQDDVNDDLNVSNPVSTPAPAPNPPVTSEKFDYRKQKINGVNLGGWLVTEPFISPSLYEQASVDGSEARTPIDEYNFCKSLGPNEALARLRKHWDTWITEADFIRIKSYGFNAVRLPIGYWAFAKLADDPYVSGQEEYLIKAINWCRAHGLKLWVDLHGIPGSQNGFDNSGQRDVYQWMNPAINYELGLKVLQYIYDKYGGVEYEDVIIGYQNLNEPLNDRYEIPKIIEFDQTTYKMFREKSNNWFVYHDAFLPAPFWSNFMNEPEYKDTVLDHHRYEVFDPTQLRESIDGHITSIKLLVGEFLRLPKIQIVGEWSAALTDCCKWLNGVGRGARYDNSFAGTGVIGQCRFSNDFTKMTAEDKVNTRRIIEAQLDIYNQTNGFFYWTWKTENAIEWSMSDLANIGLFPVPLHDRKYPRVV</sequence>
<keyword evidence="3 5" id="KW-0326">Glycosidase</keyword>
<organism evidence="8 9">
    <name type="scientific">Pichia kluyveri</name>
    <name type="common">Yeast</name>
    <dbReference type="NCBI Taxonomy" id="36015"/>
    <lineage>
        <taxon>Eukaryota</taxon>
        <taxon>Fungi</taxon>
        <taxon>Dikarya</taxon>
        <taxon>Ascomycota</taxon>
        <taxon>Saccharomycotina</taxon>
        <taxon>Pichiomycetes</taxon>
        <taxon>Pichiales</taxon>
        <taxon>Pichiaceae</taxon>
        <taxon>Pichia</taxon>
    </lineage>
</organism>
<dbReference type="GO" id="GO:0005576">
    <property type="term" value="C:extracellular region"/>
    <property type="evidence" value="ECO:0007669"/>
    <property type="project" value="TreeGrafter"/>
</dbReference>
<feature type="domain" description="Glycoside hydrolase family 5" evidence="7">
    <location>
        <begin position="202"/>
        <end position="401"/>
    </location>
</feature>
<dbReference type="InterPro" id="IPR001547">
    <property type="entry name" value="Glyco_hydro_5"/>
</dbReference>
<evidence type="ECO:0000256" key="2">
    <source>
        <dbReference type="ARBA" id="ARBA00022801"/>
    </source>
</evidence>
<dbReference type="EMBL" id="BTGB01000002">
    <property type="protein sequence ID" value="GMM45325.1"/>
    <property type="molecule type" value="Genomic_DNA"/>
</dbReference>
<evidence type="ECO:0000313" key="8">
    <source>
        <dbReference type="EMBL" id="GMM45325.1"/>
    </source>
</evidence>
<evidence type="ECO:0000313" key="9">
    <source>
        <dbReference type="Proteomes" id="UP001378960"/>
    </source>
</evidence>
<evidence type="ECO:0000256" key="3">
    <source>
        <dbReference type="ARBA" id="ARBA00023295"/>
    </source>
</evidence>
<proteinExistence type="inferred from homology"/>
<evidence type="ECO:0000256" key="1">
    <source>
        <dbReference type="ARBA" id="ARBA00005641"/>
    </source>
</evidence>
<protein>
    <recommendedName>
        <fullName evidence="7">Glycoside hydrolase family 5 domain-containing protein</fullName>
    </recommendedName>
</protein>
<gene>
    <name evidence="8" type="ORF">DAPK24_019000</name>
</gene>
<keyword evidence="9" id="KW-1185">Reference proteome</keyword>
<feature type="compositionally biased region" description="Acidic residues" evidence="6">
    <location>
        <begin position="105"/>
        <end position="121"/>
    </location>
</feature>
<dbReference type="PANTHER" id="PTHR31297:SF9">
    <property type="entry name" value="GLUCAN 1,3-BETA-GLUCOSIDASE 2"/>
    <property type="match status" value="1"/>
</dbReference>
<dbReference type="AlphaFoldDB" id="A0AAV5R1N1"/>
<dbReference type="Pfam" id="PF00150">
    <property type="entry name" value="Cellulase"/>
    <property type="match status" value="1"/>
</dbReference>
<dbReference type="GO" id="GO:0071555">
    <property type="term" value="P:cell wall organization"/>
    <property type="evidence" value="ECO:0007669"/>
    <property type="project" value="UniProtKB-KW"/>
</dbReference>
<accession>A0AAV5R1N1</accession>
<evidence type="ECO:0000256" key="4">
    <source>
        <dbReference type="ARBA" id="ARBA00023316"/>
    </source>
</evidence>
<name>A0AAV5R1N1_PICKL</name>
<feature type="region of interest" description="Disordered" evidence="6">
    <location>
        <begin position="103"/>
        <end position="143"/>
    </location>
</feature>
<keyword evidence="4" id="KW-0961">Cell wall biogenesis/degradation</keyword>
<evidence type="ECO:0000256" key="6">
    <source>
        <dbReference type="SAM" id="MobiDB-lite"/>
    </source>
</evidence>
<comment type="caution">
    <text evidence="8">The sequence shown here is derived from an EMBL/GenBank/DDBJ whole genome shotgun (WGS) entry which is preliminary data.</text>
</comment>
<dbReference type="PANTHER" id="PTHR31297">
    <property type="entry name" value="GLUCAN ENDO-1,6-BETA-GLUCOSIDASE B"/>
    <property type="match status" value="1"/>
</dbReference>
<evidence type="ECO:0000256" key="5">
    <source>
        <dbReference type="RuleBase" id="RU361153"/>
    </source>
</evidence>